<dbReference type="EMBL" id="CADEPI010000001">
    <property type="protein sequence ID" value="CAB3359273.1"/>
    <property type="molecule type" value="Genomic_DNA"/>
</dbReference>
<dbReference type="GO" id="GO:0016567">
    <property type="term" value="P:protein ubiquitination"/>
    <property type="evidence" value="ECO:0007669"/>
    <property type="project" value="InterPro"/>
</dbReference>
<gene>
    <name evidence="4" type="ORF">CLODIP_2_CD05168</name>
</gene>
<dbReference type="InterPro" id="IPR038914">
    <property type="entry name" value="DCAF15"/>
</dbReference>
<dbReference type="OrthoDB" id="6354267at2759"/>
<dbReference type="AlphaFoldDB" id="A0A8S1BQE3"/>
<dbReference type="InterPro" id="IPR047319">
    <property type="entry name" value="DCAF15_C"/>
</dbReference>
<dbReference type="CDD" id="cd20913">
    <property type="entry name" value="DCAF15-CTD"/>
    <property type="match status" value="1"/>
</dbReference>
<dbReference type="Proteomes" id="UP000494165">
    <property type="component" value="Unassembled WGS sequence"/>
</dbReference>
<comment type="caution">
    <text evidence="4">The sequence shown here is derived from an EMBL/GenBank/DDBJ whole genome shotgun (WGS) entry which is preliminary data.</text>
</comment>
<feature type="compositionally biased region" description="Basic and acidic residues" evidence="2">
    <location>
        <begin position="344"/>
        <end position="355"/>
    </location>
</feature>
<dbReference type="InterPro" id="IPR032734">
    <property type="entry name" value="DCAF15_WD40"/>
</dbReference>
<name>A0A8S1BQE3_9INSE</name>
<dbReference type="PANTHER" id="PTHR28541">
    <property type="entry name" value="DDB1- AND CUL4-ASSOCIATED FACTOR 15"/>
    <property type="match status" value="1"/>
</dbReference>
<protein>
    <recommendedName>
        <fullName evidence="3">DDB1- and CUL4-associated factor 15 WD40 repeat-containing domain-containing protein</fullName>
    </recommendedName>
</protein>
<evidence type="ECO:0000313" key="4">
    <source>
        <dbReference type="EMBL" id="CAB3359273.1"/>
    </source>
</evidence>
<evidence type="ECO:0000256" key="2">
    <source>
        <dbReference type="SAM" id="MobiDB-lite"/>
    </source>
</evidence>
<accession>A0A8S1BQE3</accession>
<reference evidence="4 5" key="1">
    <citation type="submission" date="2020-04" db="EMBL/GenBank/DDBJ databases">
        <authorList>
            <person name="Alioto T."/>
            <person name="Alioto T."/>
            <person name="Gomez Garrido J."/>
        </authorList>
    </citation>
    <scope>NUCLEOTIDE SEQUENCE [LARGE SCALE GENOMIC DNA]</scope>
</reference>
<proteinExistence type="predicted"/>
<keyword evidence="1" id="KW-0175">Coiled coil</keyword>
<organism evidence="4 5">
    <name type="scientific">Cloeon dipterum</name>
    <dbReference type="NCBI Taxonomy" id="197152"/>
    <lineage>
        <taxon>Eukaryota</taxon>
        <taxon>Metazoa</taxon>
        <taxon>Ecdysozoa</taxon>
        <taxon>Arthropoda</taxon>
        <taxon>Hexapoda</taxon>
        <taxon>Insecta</taxon>
        <taxon>Pterygota</taxon>
        <taxon>Palaeoptera</taxon>
        <taxon>Ephemeroptera</taxon>
        <taxon>Pisciforma</taxon>
        <taxon>Baetidae</taxon>
        <taxon>Cloeon</taxon>
    </lineage>
</organism>
<feature type="domain" description="DDB1- and CUL4-associated factor 15 WD40 repeat-containing" evidence="3">
    <location>
        <begin position="86"/>
        <end position="286"/>
    </location>
</feature>
<feature type="coiled-coil region" evidence="1">
    <location>
        <begin position="6"/>
        <end position="33"/>
    </location>
</feature>
<evidence type="ECO:0000313" key="5">
    <source>
        <dbReference type="Proteomes" id="UP000494165"/>
    </source>
</evidence>
<dbReference type="Pfam" id="PF14939">
    <property type="entry name" value="DCAF15_WD40"/>
    <property type="match status" value="1"/>
</dbReference>
<dbReference type="PANTHER" id="PTHR28541:SF1">
    <property type="entry name" value="DDB1- AND CUL4-ASSOCIATED FACTOR 15"/>
    <property type="match status" value="1"/>
</dbReference>
<feature type="region of interest" description="Disordered" evidence="2">
    <location>
        <begin position="321"/>
        <end position="360"/>
    </location>
</feature>
<dbReference type="GO" id="GO:0080008">
    <property type="term" value="C:Cul4-RING E3 ubiquitin ligase complex"/>
    <property type="evidence" value="ECO:0007669"/>
    <property type="project" value="TreeGrafter"/>
</dbReference>
<evidence type="ECO:0000256" key="1">
    <source>
        <dbReference type="SAM" id="Coils"/>
    </source>
</evidence>
<evidence type="ECO:0000259" key="3">
    <source>
        <dbReference type="Pfam" id="PF14939"/>
    </source>
</evidence>
<sequence length="750" mass="84977">MGQHAAMRCQQKHNNIENEKMADENECDKEAAENILIFESKPRATAQRPKPNLLHCLANRQIYGSHVANYRASVSSVNSKPLPDSYFLFQLEDIFPASALLKGHIVLGFSRCGQFLLTYTINSYESSGINFTYNYTLHWWACIPRCMARRVAEVTLFKNQGVEENLYISLCQWPNDNSKMLIYGTTDPANTTTTQTKPFYVTVTMVPSLHNCQDCQKVAATFDVEDLAANWDSCVRFSCLRHGATVHSTCDIVAPYPTFEPTICMKLDGTAVINTGNFLHVLKVELENSRVLRDESDECVACGLLASSQDDLEVKQSPLMLKSPPYAASSEEGDETESWRRRHLESESEDSHLSSDHNSLCQQNSDETIFNKPQAAQRSKQQLEEAEKAYEFIEENPPEIKLSVYRMRRLADKKYEFCADEEESENITPYRQAKLDSPSKTDCRNRNLPQQATMQELYIYTSPPFSPADSDDSSKVLRPLNSNLPYFDNKNSPKSFVMAELASPGNNRSRKEASCGPAIERKPFKYLVKLQRRYFEVDDEMISVITDVEDDDMSGLTGYHSALPLEVHGSGYTQMQMVSNSKAEKLKFSCVLVRQISFDIEQFCHEVAQVLCADAGMQYWFCSDYDVEIVDMCPNSGDLLVIAFILLQASKKSATKNARQASLSRRTYQASFLFSWNIETGRYSVTRTSTLKEADSLVGTQWHPARMERDLMRASFPPIMTHPKIRELTNLSVLQGKHSSSGSYINFESD</sequence>
<dbReference type="CDD" id="cd20917">
    <property type="entry name" value="DCAF15-NTD"/>
    <property type="match status" value="1"/>
</dbReference>
<keyword evidence="5" id="KW-1185">Reference proteome</keyword>